<sequence length="333" mass="35058">MAAPSTMKTLLIYGATGYTGRMTAAQAKSAGLNIIIAGRNRQRLAALAGELDVSMRVFGLEDAAETALQLAGVDIVLNCAGPFTATAEPLMKACIDQSIHYLDITAEINIYRLAESLGERAARAGSMLLPGVGWDVVPTDCLAVRLARHVPEPRRLRIALQVAGTMSRGSAVSAGEIIAAGLLERVNGILMTKEDAQPGWFDFGEGPVACAPLSFGDLVTAWHSTGIPNIEMFVHVTGDAFPQGDLSLLPEGPGQDERDANRARAVAEVTGADGRVHRAVIGTVNGYSYTPLAATEAARRVLNGDSFPGFQTPAIVFGSEFALSIPGTWLQLS</sequence>
<name>A0A285AX37_9ENTR</name>
<dbReference type="Pfam" id="PF03435">
    <property type="entry name" value="Sacchrp_dh_NADP"/>
    <property type="match status" value="1"/>
</dbReference>
<evidence type="ECO:0000313" key="2">
    <source>
        <dbReference type="EMBL" id="SNU33206.1"/>
    </source>
</evidence>
<reference evidence="3" key="1">
    <citation type="submission" date="2017-08" db="EMBL/GenBank/DDBJ databases">
        <authorList>
            <person name="Brisse S."/>
        </authorList>
    </citation>
    <scope>NUCLEOTIDE SEQUENCE [LARGE SCALE GENOMIC DNA]</scope>
    <source>
        <strain evidence="3">06D021</strain>
    </source>
</reference>
<dbReference type="InterPro" id="IPR036291">
    <property type="entry name" value="NAD(P)-bd_dom_sf"/>
</dbReference>
<evidence type="ECO:0000313" key="3">
    <source>
        <dbReference type="Proteomes" id="UP000220639"/>
    </source>
</evidence>
<dbReference type="EMBL" id="FZTC01000010">
    <property type="protein sequence ID" value="SNU33206.1"/>
    <property type="molecule type" value="Genomic_DNA"/>
</dbReference>
<evidence type="ECO:0000259" key="1">
    <source>
        <dbReference type="Pfam" id="PF03435"/>
    </source>
</evidence>
<dbReference type="EC" id="1.5.1.7" evidence="2"/>
<protein>
    <submittedName>
        <fullName evidence="2">Saccharopine dehydrogenase</fullName>
        <ecNumber evidence="2">1.5.1.7</ecNumber>
    </submittedName>
</protein>
<dbReference type="AlphaFoldDB" id="A0A285AX37"/>
<accession>A0A285AX37</accession>
<dbReference type="GO" id="GO:0004754">
    <property type="term" value="F:saccharopine dehydrogenase (NAD+, L-lysine-forming) activity"/>
    <property type="evidence" value="ECO:0007669"/>
    <property type="project" value="UniProtKB-EC"/>
</dbReference>
<dbReference type="SUPFAM" id="SSF51735">
    <property type="entry name" value="NAD(P)-binding Rossmann-fold domains"/>
    <property type="match status" value="1"/>
</dbReference>
<dbReference type="Proteomes" id="UP000220639">
    <property type="component" value="Unassembled WGS sequence"/>
</dbReference>
<dbReference type="PANTHER" id="PTHR43781:SF1">
    <property type="entry name" value="SACCHAROPINE DEHYDROGENASE"/>
    <property type="match status" value="1"/>
</dbReference>
<organism evidence="2 3">
    <name type="scientific">Klebsiella grimontii</name>
    <dbReference type="NCBI Taxonomy" id="2058152"/>
    <lineage>
        <taxon>Bacteria</taxon>
        <taxon>Pseudomonadati</taxon>
        <taxon>Pseudomonadota</taxon>
        <taxon>Gammaproteobacteria</taxon>
        <taxon>Enterobacterales</taxon>
        <taxon>Enterobacteriaceae</taxon>
        <taxon>Klebsiella/Raoultella group</taxon>
        <taxon>Klebsiella</taxon>
    </lineage>
</organism>
<proteinExistence type="predicted"/>
<gene>
    <name evidence="2" type="primary">LYS</name>
    <name evidence="2" type="ORF">KOSB73_180157</name>
</gene>
<dbReference type="PANTHER" id="PTHR43781">
    <property type="entry name" value="SACCHAROPINE DEHYDROGENASE"/>
    <property type="match status" value="1"/>
</dbReference>
<keyword evidence="2" id="KW-0560">Oxidoreductase</keyword>
<dbReference type="Gene3D" id="3.40.50.720">
    <property type="entry name" value="NAD(P)-binding Rossmann-like Domain"/>
    <property type="match status" value="1"/>
</dbReference>
<feature type="domain" description="Saccharopine dehydrogenase NADP binding" evidence="1">
    <location>
        <begin position="11"/>
        <end position="124"/>
    </location>
</feature>
<dbReference type="InterPro" id="IPR005097">
    <property type="entry name" value="Sacchrp_dh_NADP-bd"/>
</dbReference>